<comment type="subcellular location">
    <subcellularLocation>
        <location evidence="7">Cytoplasm</location>
    </subcellularLocation>
</comment>
<evidence type="ECO:0000256" key="3">
    <source>
        <dbReference type="ARBA" id="ARBA00022741"/>
    </source>
</evidence>
<sequence length="485" mass="54516">MRTAITPTRAEHFSDWYHAAVLELAQHGDVAGSQVIKPYGFAVWERVQQYLDAEFKRTGHHNFYAPLLMNISALEQEAKHMDFAQECAVVTHSRLVKDPDGNLVPDRPLTNPVIIRPTSEAIIGPIVKGWIQSHRDLPMKLNQWANVVRWEMRTRLFLRSSEFLWQEGHTFHAAKEEAEQHAKEMLAVYEDIFVDVLAFSPLVGEKPEYERFAGADQTHTLELLMQDGRALQGGTSHNLGQNFSKAYEVQYSDQTGQLTHTFGTSFGVTTRLIGALVMTHGDDDGLRLPPKIAPHQVVILPINAHQSEAVLEKCQAIADQLSQMQYAGAPVRVHVDTRDMRGGEKSWDWIKKGVPIRIEIGPRDLEQDVMMVMARHQAHKQKTKVSSLEVASVVTMIDSVHKALYDSAQKKREEDTHQYENAKEVIDHFNSSSGFVVVPYLDGKGSEAQLKPHGLSVRCLRPCSQAKCVFTGENTLTLAVIAKAY</sequence>
<proteinExistence type="inferred from homology"/>
<protein>
    <recommendedName>
        <fullName evidence="7">Proline--tRNA ligase</fullName>
        <ecNumber evidence="7">6.1.1.15</ecNumber>
    </recommendedName>
    <alternativeName>
        <fullName evidence="7">Prolyl-tRNA synthetase</fullName>
        <shortName evidence="7">ProRS</shortName>
    </alternativeName>
</protein>
<dbReference type="InterPro" id="IPR045864">
    <property type="entry name" value="aa-tRNA-synth_II/BPL/LPL"/>
</dbReference>
<keyword evidence="2 7" id="KW-0436">Ligase</keyword>
<dbReference type="SUPFAM" id="SSF64586">
    <property type="entry name" value="C-terminal domain of ProRS"/>
    <property type="match status" value="1"/>
</dbReference>
<dbReference type="InterPro" id="IPR017449">
    <property type="entry name" value="Pro-tRNA_synth_II"/>
</dbReference>
<dbReference type="Pfam" id="PF00587">
    <property type="entry name" value="tRNA-synt_2b"/>
    <property type="match status" value="1"/>
</dbReference>
<accession>A0ABY5DJQ2</accession>
<dbReference type="InterPro" id="IPR004154">
    <property type="entry name" value="Anticodon-bd"/>
</dbReference>
<dbReference type="InterPro" id="IPR006195">
    <property type="entry name" value="aa-tRNA-synth_II"/>
</dbReference>
<dbReference type="HAMAP" id="MF_01571">
    <property type="entry name" value="Pro_tRNA_synth_type3"/>
    <property type="match status" value="1"/>
</dbReference>
<evidence type="ECO:0000256" key="1">
    <source>
        <dbReference type="ARBA" id="ARBA00022490"/>
    </source>
</evidence>
<evidence type="ECO:0000256" key="7">
    <source>
        <dbReference type="HAMAP-Rule" id="MF_01571"/>
    </source>
</evidence>
<evidence type="ECO:0000313" key="9">
    <source>
        <dbReference type="EMBL" id="UTC24750.1"/>
    </source>
</evidence>
<keyword evidence="3 7" id="KW-0547">Nucleotide-binding</keyword>
<gene>
    <name evidence="7 9" type="primary">proS</name>
    <name evidence="9" type="ORF">MMH89_01085</name>
</gene>
<comment type="function">
    <text evidence="7">Catalyzes the attachment of proline to tRNA(Pro) in a two-step reaction: proline is first activated by ATP to form Pro-AMP and then transferred to the acceptor end of tRNA(Pro).</text>
</comment>
<dbReference type="RefSeq" id="WP_258568539.1">
    <property type="nucleotide sequence ID" value="NZ_CP092900.1"/>
</dbReference>
<comment type="subunit">
    <text evidence="7">Homodimer.</text>
</comment>
<keyword evidence="1 7" id="KW-0963">Cytoplasm</keyword>
<dbReference type="GO" id="GO:0004827">
    <property type="term" value="F:proline-tRNA ligase activity"/>
    <property type="evidence" value="ECO:0007669"/>
    <property type="project" value="UniProtKB-EC"/>
</dbReference>
<reference evidence="9 10" key="1">
    <citation type="journal article" date="2022" name="Nat. Microbiol.">
        <title>The microbiome of a bacterivorous marine choanoflagellate contains a resource-demanding obligate bacterial associate.</title>
        <authorList>
            <person name="Needham D.M."/>
            <person name="Poirier C."/>
            <person name="Bachy C."/>
            <person name="George E.E."/>
            <person name="Wilken S."/>
            <person name="Yung C.C.M."/>
            <person name="Limardo A.J."/>
            <person name="Morando M."/>
            <person name="Sudek L."/>
            <person name="Malmstrom R.R."/>
            <person name="Keeling P.J."/>
            <person name="Santoro A.E."/>
            <person name="Worden A.Z."/>
        </authorList>
    </citation>
    <scope>NUCLEOTIDE SEQUENCE [LARGE SCALE GENOMIC DNA]</scope>
    <source>
        <strain evidence="9 10">Comchoano-1</strain>
    </source>
</reference>
<dbReference type="EMBL" id="CP092900">
    <property type="protein sequence ID" value="UTC24750.1"/>
    <property type="molecule type" value="Genomic_DNA"/>
</dbReference>
<dbReference type="SUPFAM" id="SSF55681">
    <property type="entry name" value="Class II aaRS and biotin synthetases"/>
    <property type="match status" value="1"/>
</dbReference>
<dbReference type="PANTHER" id="PTHR43382">
    <property type="entry name" value="PROLYL-TRNA SYNTHETASE"/>
    <property type="match status" value="1"/>
</dbReference>
<comment type="domain">
    <text evidence="7">Consists of three domains: the N-terminal catalytic domain, the anticodon-binding domain and the C-terminal extension.</text>
</comment>
<evidence type="ECO:0000313" key="10">
    <source>
        <dbReference type="Proteomes" id="UP001055955"/>
    </source>
</evidence>
<feature type="domain" description="Aminoacyl-transfer RNA synthetases class-II family profile" evidence="8">
    <location>
        <begin position="32"/>
        <end position="289"/>
    </location>
</feature>
<organism evidence="9 10">
    <name type="scientific">Candidatus Comchoanobacter bicostacola</name>
    <dbReference type="NCBI Taxonomy" id="2919598"/>
    <lineage>
        <taxon>Bacteria</taxon>
        <taxon>Pseudomonadati</taxon>
        <taxon>Pseudomonadota</taxon>
        <taxon>Gammaproteobacteria</taxon>
        <taxon>Candidatus Comchoanobacterales</taxon>
        <taxon>Candidatus Comchoanobacteraceae</taxon>
        <taxon>Candidatus Comchoanobacter</taxon>
    </lineage>
</organism>
<dbReference type="Gene3D" id="3.40.50.800">
    <property type="entry name" value="Anticodon-binding domain"/>
    <property type="match status" value="1"/>
</dbReference>
<evidence type="ECO:0000259" key="8">
    <source>
        <dbReference type="PROSITE" id="PS50862"/>
    </source>
</evidence>
<dbReference type="EC" id="6.1.1.15" evidence="7"/>
<keyword evidence="4 7" id="KW-0067">ATP-binding</keyword>
<comment type="catalytic activity">
    <reaction evidence="7">
        <text>tRNA(Pro) + L-proline + ATP = L-prolyl-tRNA(Pro) + AMP + diphosphate</text>
        <dbReference type="Rhea" id="RHEA:14305"/>
        <dbReference type="Rhea" id="RHEA-COMP:9700"/>
        <dbReference type="Rhea" id="RHEA-COMP:9702"/>
        <dbReference type="ChEBI" id="CHEBI:30616"/>
        <dbReference type="ChEBI" id="CHEBI:33019"/>
        <dbReference type="ChEBI" id="CHEBI:60039"/>
        <dbReference type="ChEBI" id="CHEBI:78442"/>
        <dbReference type="ChEBI" id="CHEBI:78532"/>
        <dbReference type="ChEBI" id="CHEBI:456215"/>
        <dbReference type="EC" id="6.1.1.15"/>
    </reaction>
</comment>
<dbReference type="Pfam" id="PF03129">
    <property type="entry name" value="HGTP_anticodon"/>
    <property type="match status" value="1"/>
</dbReference>
<dbReference type="InterPro" id="IPR004499">
    <property type="entry name" value="Pro-tRNA-ligase_IIa_arc-type"/>
</dbReference>
<dbReference type="SUPFAM" id="SSF52954">
    <property type="entry name" value="Class II aaRS ABD-related"/>
    <property type="match status" value="1"/>
</dbReference>
<dbReference type="Gene3D" id="3.30.930.10">
    <property type="entry name" value="Bira Bifunctional Protein, Domain 2"/>
    <property type="match status" value="1"/>
</dbReference>
<dbReference type="PROSITE" id="PS50862">
    <property type="entry name" value="AA_TRNA_LIGASE_II"/>
    <property type="match status" value="1"/>
</dbReference>
<keyword evidence="10" id="KW-1185">Reference proteome</keyword>
<dbReference type="NCBIfam" id="TIGR00408">
    <property type="entry name" value="proS_fam_I"/>
    <property type="match status" value="1"/>
</dbReference>
<dbReference type="InterPro" id="IPR002314">
    <property type="entry name" value="aa-tRNA-synt_IIb"/>
</dbReference>
<evidence type="ECO:0000256" key="5">
    <source>
        <dbReference type="ARBA" id="ARBA00022917"/>
    </source>
</evidence>
<keyword evidence="5 7" id="KW-0648">Protein biosynthesis</keyword>
<evidence type="ECO:0000256" key="2">
    <source>
        <dbReference type="ARBA" id="ARBA00022598"/>
    </source>
</evidence>
<evidence type="ECO:0000256" key="6">
    <source>
        <dbReference type="ARBA" id="ARBA00023146"/>
    </source>
</evidence>
<evidence type="ECO:0000256" key="4">
    <source>
        <dbReference type="ARBA" id="ARBA00022840"/>
    </source>
</evidence>
<comment type="similarity">
    <text evidence="7">Belongs to the class-II aminoacyl-tRNA synthetase family. ProS type 3 subfamily.</text>
</comment>
<dbReference type="InterPro" id="IPR036621">
    <property type="entry name" value="Anticodon-bd_dom_sf"/>
</dbReference>
<dbReference type="PANTHER" id="PTHR43382:SF2">
    <property type="entry name" value="BIFUNCTIONAL GLUTAMATE_PROLINE--TRNA LIGASE"/>
    <property type="match status" value="1"/>
</dbReference>
<keyword evidence="6 7" id="KW-0030">Aminoacyl-tRNA synthetase</keyword>
<name>A0ABY5DJQ2_9GAMM</name>
<dbReference type="Proteomes" id="UP001055955">
    <property type="component" value="Chromosome"/>
</dbReference>